<feature type="compositionally biased region" description="Basic and acidic residues" evidence="1">
    <location>
        <begin position="1"/>
        <end position="12"/>
    </location>
</feature>
<evidence type="ECO:0000256" key="1">
    <source>
        <dbReference type="SAM" id="MobiDB-lite"/>
    </source>
</evidence>
<dbReference type="Gene3D" id="1.10.490.10">
    <property type="entry name" value="Globins"/>
    <property type="match status" value="1"/>
</dbReference>
<feature type="region of interest" description="Disordered" evidence="1">
    <location>
        <begin position="216"/>
        <end position="243"/>
    </location>
</feature>
<dbReference type="WBParaSite" id="EEL_0000284801-mRNA-1">
    <property type="protein sequence ID" value="EEL_0000284801-mRNA-1"/>
    <property type="gene ID" value="EEL_0000284801"/>
</dbReference>
<feature type="region of interest" description="Disordered" evidence="1">
    <location>
        <begin position="1"/>
        <end position="53"/>
    </location>
</feature>
<dbReference type="SUPFAM" id="SSF46458">
    <property type="entry name" value="Globin-like"/>
    <property type="match status" value="1"/>
</dbReference>
<dbReference type="InterPro" id="IPR009050">
    <property type="entry name" value="Globin-like_sf"/>
</dbReference>
<protein>
    <submittedName>
        <fullName evidence="3">GLOBIN domain-containing protein</fullName>
    </submittedName>
</protein>
<dbReference type="CDD" id="cd01040">
    <property type="entry name" value="Mb-like"/>
    <property type="match status" value="1"/>
</dbReference>
<dbReference type="InterPro" id="IPR044399">
    <property type="entry name" value="Mb-like_M"/>
</dbReference>
<sequence>FLDVTRRPHSSDVVKSPQATSSKSNARKSDRTPPTIQRPSIISTNKSPSISPNSQTLVKTSNFFQSIILFCMENARSDIALRIVQRMAHKRDDFAQFYANLSSEQSSELIMALKKFLKDIVRNIPNLDKIRQISSKYGIEQAHKRSLGFKADFFAVLADALTTECVFLDGAAHQPTETIEAWASLVELMFSSVRDGYYMETRQLRRNWQKFHSQSNVSSQSDQSLDGDSPQSLPSLNHMFTAI</sequence>
<dbReference type="Proteomes" id="UP000050640">
    <property type="component" value="Unplaced"/>
</dbReference>
<dbReference type="GO" id="GO:0019825">
    <property type="term" value="F:oxygen binding"/>
    <property type="evidence" value="ECO:0007669"/>
    <property type="project" value="InterPro"/>
</dbReference>
<reference evidence="3" key="1">
    <citation type="submission" date="2017-02" db="UniProtKB">
        <authorList>
            <consortium name="WormBaseParasite"/>
        </authorList>
    </citation>
    <scope>IDENTIFICATION</scope>
</reference>
<feature type="compositionally biased region" description="Polar residues" evidence="1">
    <location>
        <begin position="32"/>
        <end position="53"/>
    </location>
</feature>
<name>A0A0R3RMY8_9BILA</name>
<dbReference type="GO" id="GO:0020037">
    <property type="term" value="F:heme binding"/>
    <property type="evidence" value="ECO:0007669"/>
    <property type="project" value="InterPro"/>
</dbReference>
<dbReference type="AlphaFoldDB" id="A0A0R3RMY8"/>
<evidence type="ECO:0000313" key="3">
    <source>
        <dbReference type="WBParaSite" id="EEL_0000284801-mRNA-1"/>
    </source>
</evidence>
<feature type="compositionally biased region" description="Low complexity" evidence="1">
    <location>
        <begin position="216"/>
        <end position="232"/>
    </location>
</feature>
<evidence type="ECO:0000313" key="2">
    <source>
        <dbReference type="Proteomes" id="UP000050640"/>
    </source>
</evidence>
<proteinExistence type="predicted"/>
<dbReference type="InterPro" id="IPR012292">
    <property type="entry name" value="Globin/Proto"/>
</dbReference>
<keyword evidence="2" id="KW-1185">Reference proteome</keyword>
<organism evidence="2 3">
    <name type="scientific">Elaeophora elaphi</name>
    <dbReference type="NCBI Taxonomy" id="1147741"/>
    <lineage>
        <taxon>Eukaryota</taxon>
        <taxon>Metazoa</taxon>
        <taxon>Ecdysozoa</taxon>
        <taxon>Nematoda</taxon>
        <taxon>Chromadorea</taxon>
        <taxon>Rhabditida</taxon>
        <taxon>Spirurina</taxon>
        <taxon>Spiruromorpha</taxon>
        <taxon>Filarioidea</taxon>
        <taxon>Onchocercidae</taxon>
        <taxon>Elaeophora</taxon>
    </lineage>
</organism>
<accession>A0A0R3RMY8</accession>